<keyword evidence="2" id="KW-1185">Reference proteome</keyword>
<accession>F0F2B1</accession>
<reference evidence="1 2" key="1">
    <citation type="submission" date="2011-01" db="EMBL/GenBank/DDBJ databases">
        <authorList>
            <person name="Muzny D."/>
            <person name="Qin X."/>
            <person name="Deng J."/>
            <person name="Jiang H."/>
            <person name="Liu Y."/>
            <person name="Qu J."/>
            <person name="Song X.-Z."/>
            <person name="Zhang L."/>
            <person name="Thornton R."/>
            <person name="Coyle M."/>
            <person name="Francisco L."/>
            <person name="Jackson L."/>
            <person name="Javaid M."/>
            <person name="Korchina V."/>
            <person name="Kovar C."/>
            <person name="Mata R."/>
            <person name="Mathew T."/>
            <person name="Ngo R."/>
            <person name="Nguyen L."/>
            <person name="Nguyen N."/>
            <person name="Okwuonu G."/>
            <person name="Ongeri F."/>
            <person name="Pham C."/>
            <person name="Simmons D."/>
            <person name="Wilczek-Boney K."/>
            <person name="Hale W."/>
            <person name="Jakkamsetti A."/>
            <person name="Pham P."/>
            <person name="Ruth R."/>
            <person name="San Lucas F."/>
            <person name="Warren J."/>
            <person name="Zhang J."/>
            <person name="Zhao Z."/>
            <person name="Zhou C."/>
            <person name="Zhu D."/>
            <person name="Lee S."/>
            <person name="Bess C."/>
            <person name="Blankenburg K."/>
            <person name="Forbes L."/>
            <person name="Fu Q."/>
            <person name="Gubbala S."/>
            <person name="Hirani K."/>
            <person name="Jayaseelan J.C."/>
            <person name="Lara F."/>
            <person name="Munidasa M."/>
            <person name="Palculict T."/>
            <person name="Patil S."/>
            <person name="Pu L.-L."/>
            <person name="Saada N."/>
            <person name="Tang L."/>
            <person name="Weissenberger G."/>
            <person name="Zhu Y."/>
            <person name="Hemphill L."/>
            <person name="Shang Y."/>
            <person name="Youmans B."/>
            <person name="Ayvaz T."/>
            <person name="Ross M."/>
            <person name="Santibanez J."/>
            <person name="Aqrawi P."/>
            <person name="Gross S."/>
            <person name="Joshi V."/>
            <person name="Fowler G."/>
            <person name="Nazareth L."/>
            <person name="Reid J."/>
            <person name="Worley K."/>
            <person name="Petrosino J."/>
            <person name="Highlander S."/>
            <person name="Gibbs R."/>
        </authorList>
    </citation>
    <scope>NUCLEOTIDE SEQUENCE [LARGE SCALE GENOMIC DNA]</scope>
    <source>
        <strain evidence="1 2">ATCC 33394</strain>
    </source>
</reference>
<evidence type="ECO:0000313" key="1">
    <source>
        <dbReference type="EMBL" id="EGC16411.1"/>
    </source>
</evidence>
<name>F0F2B1_9NEIS</name>
<gene>
    <name evidence="1" type="ORF">HMPREF9098_2246</name>
</gene>
<dbReference type="Proteomes" id="UP000004088">
    <property type="component" value="Unassembled WGS sequence"/>
</dbReference>
<dbReference type="STRING" id="888741.HMPREF9098_2246"/>
<protein>
    <submittedName>
        <fullName evidence="1">Uncharacterized protein</fullName>
    </submittedName>
</protein>
<dbReference type="HOGENOM" id="CLU_3234765_0_0_4"/>
<dbReference type="EMBL" id="AEWV01000042">
    <property type="protein sequence ID" value="EGC16411.1"/>
    <property type="molecule type" value="Genomic_DNA"/>
</dbReference>
<proteinExistence type="predicted"/>
<comment type="caution">
    <text evidence="1">The sequence shown here is derived from an EMBL/GenBank/DDBJ whole genome shotgun (WGS) entry which is preliminary data.</text>
</comment>
<evidence type="ECO:0000313" key="2">
    <source>
        <dbReference type="Proteomes" id="UP000004088"/>
    </source>
</evidence>
<dbReference type="AlphaFoldDB" id="F0F2B1"/>
<organism evidence="1 2">
    <name type="scientific">Kingella denitrificans ATCC 33394</name>
    <dbReference type="NCBI Taxonomy" id="888741"/>
    <lineage>
        <taxon>Bacteria</taxon>
        <taxon>Pseudomonadati</taxon>
        <taxon>Pseudomonadota</taxon>
        <taxon>Betaproteobacteria</taxon>
        <taxon>Neisseriales</taxon>
        <taxon>Neisseriaceae</taxon>
        <taxon>Kingella</taxon>
    </lineage>
</organism>
<sequence length="43" mass="4960">MWRLAILKKQPALLKIEVQAAFLIWIDLLCDNSNYTIIAPSNM</sequence>